<proteinExistence type="predicted"/>
<keyword evidence="2" id="KW-1185">Reference proteome</keyword>
<name>A0AAE1D9U9_9GAST</name>
<protein>
    <submittedName>
        <fullName evidence="1">Uncharacterized protein</fullName>
    </submittedName>
</protein>
<reference evidence="1" key="1">
    <citation type="journal article" date="2023" name="G3 (Bethesda)">
        <title>A reference genome for the long-term kleptoplast-retaining sea slug Elysia crispata morphotype clarki.</title>
        <authorList>
            <person name="Eastman K.E."/>
            <person name="Pendleton A.L."/>
            <person name="Shaikh M.A."/>
            <person name="Suttiyut T."/>
            <person name="Ogas R."/>
            <person name="Tomko P."/>
            <person name="Gavelis G."/>
            <person name="Widhalm J.R."/>
            <person name="Wisecaver J.H."/>
        </authorList>
    </citation>
    <scope>NUCLEOTIDE SEQUENCE</scope>
    <source>
        <strain evidence="1">ECLA1</strain>
    </source>
</reference>
<gene>
    <name evidence="1" type="ORF">RRG08_050635</name>
</gene>
<evidence type="ECO:0000313" key="2">
    <source>
        <dbReference type="Proteomes" id="UP001283361"/>
    </source>
</evidence>
<accession>A0AAE1D9U9</accession>
<sequence length="97" mass="11288">MFHWFLKSPISNTACMDNSQPKQIWPQIKLMKLVSTVWDTTCDMFSVKVSWQTYSVQRTSFRALDPARWGRPWRNVANCLVPFLSGSALLLDSEFWG</sequence>
<evidence type="ECO:0000313" key="1">
    <source>
        <dbReference type="EMBL" id="KAK3762060.1"/>
    </source>
</evidence>
<comment type="caution">
    <text evidence="1">The sequence shown here is derived from an EMBL/GenBank/DDBJ whole genome shotgun (WGS) entry which is preliminary data.</text>
</comment>
<dbReference type="Proteomes" id="UP001283361">
    <property type="component" value="Unassembled WGS sequence"/>
</dbReference>
<dbReference type="AlphaFoldDB" id="A0AAE1D9U9"/>
<dbReference type="EMBL" id="JAWDGP010004762">
    <property type="protein sequence ID" value="KAK3762060.1"/>
    <property type="molecule type" value="Genomic_DNA"/>
</dbReference>
<organism evidence="1 2">
    <name type="scientific">Elysia crispata</name>
    <name type="common">lettuce slug</name>
    <dbReference type="NCBI Taxonomy" id="231223"/>
    <lineage>
        <taxon>Eukaryota</taxon>
        <taxon>Metazoa</taxon>
        <taxon>Spiralia</taxon>
        <taxon>Lophotrochozoa</taxon>
        <taxon>Mollusca</taxon>
        <taxon>Gastropoda</taxon>
        <taxon>Heterobranchia</taxon>
        <taxon>Euthyneura</taxon>
        <taxon>Panpulmonata</taxon>
        <taxon>Sacoglossa</taxon>
        <taxon>Placobranchoidea</taxon>
        <taxon>Plakobranchidae</taxon>
        <taxon>Elysia</taxon>
    </lineage>
</organism>